<dbReference type="InterPro" id="IPR020476">
    <property type="entry name" value="Nudix_hydrolase"/>
</dbReference>
<reference evidence="6" key="1">
    <citation type="journal article" date="2019" name="Int. J. Syst. Evol. Microbiol.">
        <title>The Global Catalogue of Microorganisms (GCM) 10K type strain sequencing project: providing services to taxonomists for standard genome sequencing and annotation.</title>
        <authorList>
            <consortium name="The Broad Institute Genomics Platform"/>
            <consortium name="The Broad Institute Genome Sequencing Center for Infectious Disease"/>
            <person name="Wu L."/>
            <person name="Ma J."/>
        </authorList>
    </citation>
    <scope>NUCLEOTIDE SEQUENCE [LARGE SCALE GENOMIC DNA]</scope>
    <source>
        <strain evidence="6">CGMCC 1.15959</strain>
    </source>
</reference>
<dbReference type="EMBL" id="BMKL01000001">
    <property type="protein sequence ID" value="GGD99454.1"/>
    <property type="molecule type" value="Genomic_DNA"/>
</dbReference>
<keyword evidence="6" id="KW-1185">Reference proteome</keyword>
<dbReference type="SUPFAM" id="SSF55811">
    <property type="entry name" value="Nudix"/>
    <property type="match status" value="1"/>
</dbReference>
<dbReference type="Gene3D" id="3.90.79.10">
    <property type="entry name" value="Nucleoside Triphosphate Pyrophosphohydrolase"/>
    <property type="match status" value="1"/>
</dbReference>
<dbReference type="PANTHER" id="PTHR21340:SF7">
    <property type="entry name" value="NUDIX HYDROLASE DOMAIN-CONTAINING PROTEIN"/>
    <property type="match status" value="1"/>
</dbReference>
<dbReference type="InterPro" id="IPR020084">
    <property type="entry name" value="NUDIX_hydrolase_CS"/>
</dbReference>
<feature type="domain" description="Nudix hydrolase" evidence="4">
    <location>
        <begin position="14"/>
        <end position="162"/>
    </location>
</feature>
<organism evidence="5 6">
    <name type="scientific">Tsuneonella deserti</name>
    <dbReference type="NCBI Taxonomy" id="2035528"/>
    <lineage>
        <taxon>Bacteria</taxon>
        <taxon>Pseudomonadati</taxon>
        <taxon>Pseudomonadota</taxon>
        <taxon>Alphaproteobacteria</taxon>
        <taxon>Sphingomonadales</taxon>
        <taxon>Erythrobacteraceae</taxon>
        <taxon>Tsuneonella</taxon>
    </lineage>
</organism>
<dbReference type="Pfam" id="PF00293">
    <property type="entry name" value="NUDIX"/>
    <property type="match status" value="1"/>
</dbReference>
<evidence type="ECO:0000313" key="5">
    <source>
        <dbReference type="EMBL" id="GGD99454.1"/>
    </source>
</evidence>
<dbReference type="CDD" id="cd04662">
    <property type="entry name" value="NUDIX_Hydrolase"/>
    <property type="match status" value="1"/>
</dbReference>
<sequence>MPVKSVRPAKDDSRSPQSAGVLVYRISAGELQVLLVHAGGPFWRSRDQGAWQLPKGLIGPGETADAAARREFAEETGIELCGELKPLGIVRQKGGKVVEAFAAEQSIDPATVSSNSFTMEWPRGSGRWASFPEVDEARWFGIEEAQAWVLPSQAPFLERLAELVTGETGRS</sequence>
<comment type="similarity">
    <text evidence="3">Belongs to the Nudix hydrolase family.</text>
</comment>
<evidence type="ECO:0000259" key="4">
    <source>
        <dbReference type="PROSITE" id="PS51462"/>
    </source>
</evidence>
<dbReference type="PROSITE" id="PS51462">
    <property type="entry name" value="NUDIX"/>
    <property type="match status" value="1"/>
</dbReference>
<dbReference type="InterPro" id="IPR051325">
    <property type="entry name" value="Nudix_hydrolase_domain"/>
</dbReference>
<accession>A0ABQ1SAR6</accession>
<gene>
    <name evidence="5" type="ORF">GCM10011515_19090</name>
</gene>
<comment type="caution">
    <text evidence="5">The sequence shown here is derived from an EMBL/GenBank/DDBJ whole genome shotgun (WGS) entry which is preliminary data.</text>
</comment>
<evidence type="ECO:0000256" key="3">
    <source>
        <dbReference type="RuleBase" id="RU003476"/>
    </source>
</evidence>
<evidence type="ECO:0000313" key="6">
    <source>
        <dbReference type="Proteomes" id="UP000619041"/>
    </source>
</evidence>
<evidence type="ECO:0000256" key="1">
    <source>
        <dbReference type="ARBA" id="ARBA00001946"/>
    </source>
</evidence>
<dbReference type="PRINTS" id="PR00502">
    <property type="entry name" value="NUDIXFAMILY"/>
</dbReference>
<dbReference type="InterPro" id="IPR015797">
    <property type="entry name" value="NUDIX_hydrolase-like_dom_sf"/>
</dbReference>
<protein>
    <submittedName>
        <fullName evidence="5">NTP pyrophosphohydrolase</fullName>
    </submittedName>
</protein>
<dbReference type="InterPro" id="IPR000086">
    <property type="entry name" value="NUDIX_hydrolase_dom"/>
</dbReference>
<comment type="cofactor">
    <cofactor evidence="1">
        <name>Mg(2+)</name>
        <dbReference type="ChEBI" id="CHEBI:18420"/>
    </cofactor>
</comment>
<dbReference type="PANTHER" id="PTHR21340">
    <property type="entry name" value="DIADENOSINE 5,5-P1,P4-TETRAPHOSPHATE PYROPHOSPHOHYDROLASE MUTT"/>
    <property type="match status" value="1"/>
</dbReference>
<keyword evidence="2 3" id="KW-0378">Hydrolase</keyword>
<name>A0ABQ1SAR6_9SPHN</name>
<evidence type="ECO:0000256" key="2">
    <source>
        <dbReference type="ARBA" id="ARBA00022801"/>
    </source>
</evidence>
<dbReference type="Proteomes" id="UP000619041">
    <property type="component" value="Unassembled WGS sequence"/>
</dbReference>
<dbReference type="PROSITE" id="PS00893">
    <property type="entry name" value="NUDIX_BOX"/>
    <property type="match status" value="1"/>
</dbReference>
<proteinExistence type="inferred from homology"/>